<dbReference type="GO" id="GO:0030248">
    <property type="term" value="F:cellulose binding"/>
    <property type="evidence" value="ECO:0007669"/>
    <property type="project" value="InterPro"/>
</dbReference>
<feature type="transmembrane region" description="Helical" evidence="3">
    <location>
        <begin position="34"/>
        <end position="55"/>
    </location>
</feature>
<dbReference type="PROSITE" id="PS51164">
    <property type="entry name" value="CBM1_2"/>
    <property type="match status" value="3"/>
</dbReference>
<dbReference type="InterPro" id="IPR004302">
    <property type="entry name" value="Cellulose/chitin-bd_N"/>
</dbReference>
<reference evidence="5" key="1">
    <citation type="submission" date="2014-05" db="EMBL/GenBank/DDBJ databases">
        <title>The transcriptome of the halophilic microalga Tetraselmis sp. GSL018 isolated from the Great Salt Lake, Utah.</title>
        <authorList>
            <person name="Jinkerson R.E."/>
            <person name="D'Adamo S."/>
            <person name="Posewitz M.C."/>
        </authorList>
    </citation>
    <scope>NUCLEOTIDE SEQUENCE</scope>
    <source>
        <strain evidence="5">GSL018</strain>
    </source>
</reference>
<dbReference type="GO" id="GO:0005975">
    <property type="term" value="P:carbohydrate metabolic process"/>
    <property type="evidence" value="ECO:0007669"/>
    <property type="project" value="InterPro"/>
</dbReference>
<dbReference type="PRINTS" id="PR01217">
    <property type="entry name" value="PRICHEXTENSN"/>
</dbReference>
<keyword evidence="3" id="KW-0812">Transmembrane</keyword>
<feature type="domain" description="CBM1" evidence="4">
    <location>
        <begin position="355"/>
        <end position="391"/>
    </location>
</feature>
<dbReference type="Pfam" id="PF03067">
    <property type="entry name" value="LPMO_10"/>
    <property type="match status" value="1"/>
</dbReference>
<feature type="compositionally biased region" description="Pro residues" evidence="2">
    <location>
        <begin position="434"/>
        <end position="444"/>
    </location>
</feature>
<sequence>MKAAGHPIVVFFFPGFNLTCCDVKVKMFPRKPSGMLATLFFALNVLPGAVGHGYLSLPKARNKLANERSPSGSLPVNYCPHCLNLGGRRTSNLVYPETVESALGHGLCGDAPLGDVDRCWGGGDCTEQDHMPGGRFYTPDGLGGEVQATYLAGQEIDVEFVITAHHRGVIELRLCDEPRATQSCFNKYPALKRVRYEDEELYSKQPINPEYPSFFYLNPVCSVNQDPSFGGYQMTARFKLPEGVSCEQCVIQMWWITANSCVPPGYRNFDFPAEWANCAGDGGSGWYTPGQADCLGTTLAEEFWNCADVKISPANGTLPPAATPVAGTPAPTPVASSVPQPPPVSTSEPPASCGQVIPVWGQCGGQADYSDACCEDGTYCNYQNQWYSQCIPGTASTPPVATSPSPQQPSPPPPVTTPPPTPFPEAPTATPSPTTSPPPSPPPATGCARVVQTYGQCAGPAVDGQSLCCASGDICVPMDEHYSQCRPDTSVTEPPVAGGGCNVQIPTWGKCGGRDRSYEGTCCSPGDTCFFVDPWFSQCRPQPSGNRKLLGV</sequence>
<evidence type="ECO:0000256" key="1">
    <source>
        <dbReference type="ARBA" id="ARBA00022729"/>
    </source>
</evidence>
<evidence type="ECO:0000256" key="3">
    <source>
        <dbReference type="SAM" id="Phobius"/>
    </source>
</evidence>
<organism evidence="5">
    <name type="scientific">Tetraselmis sp. GSL018</name>
    <dbReference type="NCBI Taxonomy" id="582737"/>
    <lineage>
        <taxon>Eukaryota</taxon>
        <taxon>Viridiplantae</taxon>
        <taxon>Chlorophyta</taxon>
        <taxon>core chlorophytes</taxon>
        <taxon>Chlorodendrophyceae</taxon>
        <taxon>Chlorodendrales</taxon>
        <taxon>Chlorodendraceae</taxon>
        <taxon>Tetraselmis</taxon>
    </lineage>
</organism>
<feature type="region of interest" description="Disordered" evidence="2">
    <location>
        <begin position="395"/>
        <end position="445"/>
    </location>
</feature>
<dbReference type="SMART" id="SM00236">
    <property type="entry name" value="fCBD"/>
    <property type="match status" value="3"/>
</dbReference>
<dbReference type="GO" id="GO:0005576">
    <property type="term" value="C:extracellular region"/>
    <property type="evidence" value="ECO:0007669"/>
    <property type="project" value="InterPro"/>
</dbReference>
<feature type="compositionally biased region" description="Pro residues" evidence="2">
    <location>
        <begin position="406"/>
        <end position="425"/>
    </location>
</feature>
<keyword evidence="3" id="KW-0472">Membrane</keyword>
<keyword evidence="1" id="KW-0732">Signal</keyword>
<dbReference type="SUPFAM" id="SSF57180">
    <property type="entry name" value="Cellulose-binding domain"/>
    <property type="match status" value="1"/>
</dbReference>
<gene>
    <name evidence="5" type="ORF">TSPGSL018_23716</name>
</gene>
<keyword evidence="3" id="KW-1133">Transmembrane helix</keyword>
<dbReference type="EMBL" id="GBEZ01024704">
    <property type="protein sequence ID" value="JAC62312.1"/>
    <property type="molecule type" value="Transcribed_RNA"/>
</dbReference>
<accession>A0A061QNT3</accession>
<protein>
    <recommendedName>
        <fullName evidence="4">CBM1 domain-containing protein</fullName>
    </recommendedName>
</protein>
<dbReference type="AlphaFoldDB" id="A0A061QNT3"/>
<evidence type="ECO:0000256" key="2">
    <source>
        <dbReference type="SAM" id="MobiDB-lite"/>
    </source>
</evidence>
<feature type="domain" description="CBM1" evidence="4">
    <location>
        <begin position="449"/>
        <end position="486"/>
    </location>
</feature>
<evidence type="ECO:0000313" key="5">
    <source>
        <dbReference type="EMBL" id="JAC62312.1"/>
    </source>
</evidence>
<feature type="compositionally biased region" description="Low complexity" evidence="2">
    <location>
        <begin position="320"/>
        <end position="338"/>
    </location>
</feature>
<feature type="domain" description="CBM1" evidence="4">
    <location>
        <begin position="503"/>
        <end position="540"/>
    </location>
</feature>
<feature type="compositionally biased region" description="Low complexity" evidence="2">
    <location>
        <begin position="395"/>
        <end position="405"/>
    </location>
</feature>
<feature type="region of interest" description="Disordered" evidence="2">
    <location>
        <begin position="320"/>
        <end position="351"/>
    </location>
</feature>
<dbReference type="InterPro" id="IPR035971">
    <property type="entry name" value="CBD_sf"/>
</dbReference>
<dbReference type="InterPro" id="IPR000254">
    <property type="entry name" value="CBD"/>
</dbReference>
<proteinExistence type="predicted"/>
<name>A0A061QNT3_9CHLO</name>
<evidence type="ECO:0000259" key="4">
    <source>
        <dbReference type="PROSITE" id="PS51164"/>
    </source>
</evidence>